<accession>B8IBG0</accession>
<dbReference type="AlphaFoldDB" id="B8IBG0"/>
<evidence type="ECO:0000313" key="2">
    <source>
        <dbReference type="Proteomes" id="UP000008207"/>
    </source>
</evidence>
<name>B8IBG0_METNO</name>
<dbReference type="EMBL" id="CP001349">
    <property type="protein sequence ID" value="ACL57375.1"/>
    <property type="molecule type" value="Genomic_DNA"/>
</dbReference>
<evidence type="ECO:0000313" key="1">
    <source>
        <dbReference type="EMBL" id="ACL57375.1"/>
    </source>
</evidence>
<organism evidence="1 2">
    <name type="scientific">Methylobacterium nodulans (strain LMG 21967 / CNCM I-2342 / ORS 2060)</name>
    <dbReference type="NCBI Taxonomy" id="460265"/>
    <lineage>
        <taxon>Bacteria</taxon>
        <taxon>Pseudomonadati</taxon>
        <taxon>Pseudomonadota</taxon>
        <taxon>Alphaproteobacteria</taxon>
        <taxon>Hyphomicrobiales</taxon>
        <taxon>Methylobacteriaceae</taxon>
        <taxon>Methylobacterium</taxon>
    </lineage>
</organism>
<protein>
    <submittedName>
        <fullName evidence="1">Uncharacterized protein</fullName>
    </submittedName>
</protein>
<keyword evidence="2" id="KW-1185">Reference proteome</keyword>
<dbReference type="eggNOG" id="ENOG5032NRZ">
    <property type="taxonomic scope" value="Bacteria"/>
</dbReference>
<dbReference type="Proteomes" id="UP000008207">
    <property type="component" value="Chromosome"/>
</dbReference>
<gene>
    <name evidence="1" type="ordered locus">Mnod_2403</name>
</gene>
<proteinExistence type="predicted"/>
<reference evidence="1 2" key="1">
    <citation type="submission" date="2009-01" db="EMBL/GenBank/DDBJ databases">
        <title>Complete sequence of chromosome of Methylobacterium nodulans ORS 2060.</title>
        <authorList>
            <consortium name="US DOE Joint Genome Institute"/>
            <person name="Lucas S."/>
            <person name="Copeland A."/>
            <person name="Lapidus A."/>
            <person name="Glavina del Rio T."/>
            <person name="Dalin E."/>
            <person name="Tice H."/>
            <person name="Bruce D."/>
            <person name="Goodwin L."/>
            <person name="Pitluck S."/>
            <person name="Sims D."/>
            <person name="Brettin T."/>
            <person name="Detter J.C."/>
            <person name="Han C."/>
            <person name="Larimer F."/>
            <person name="Land M."/>
            <person name="Hauser L."/>
            <person name="Kyrpides N."/>
            <person name="Ivanova N."/>
            <person name="Marx C.J."/>
            <person name="Richardson P."/>
        </authorList>
    </citation>
    <scope>NUCLEOTIDE SEQUENCE [LARGE SCALE GENOMIC DNA]</scope>
    <source>
        <strain evidence="2">LMG 21967 / CNCM I-2342 / ORS 2060</strain>
    </source>
</reference>
<dbReference type="OrthoDB" id="8004008at2"/>
<dbReference type="KEGG" id="mno:Mnod_2403"/>
<dbReference type="HOGENOM" id="CLU_2771157_0_0_5"/>
<sequence>MDTFTVTIETPVGPLSLRRDTAEAAIETGRLMQREGVGQVFITPPGGTPMPLADFASAIVKDLPDWDPA</sequence>